<dbReference type="GeneID" id="63783486"/>
<feature type="transmembrane region" description="Helical" evidence="2">
    <location>
        <begin position="87"/>
        <end position="109"/>
    </location>
</feature>
<name>A0A1Y2FGU1_PROLT</name>
<sequence length="666" mass="74123">MTSYLLSTTCDMADQDVSRPPVPLIAGLTLMYIYFASLKCLVSGLPVLTVFSIVQLLAFGSGAYRTVTLGAVALHVAYYLARPSSVLYLFFSLACWTSVVVLSLVYYPILRTRLRPARDYIKRKITKLEERIAHWEWPLLNLDEKGYLRLLGGASVDILDGSIVFTNVDFAYRVDAFTTVLAKLDTVRIRVGRDVALGELSVNLRGHGHTVEMTQPRLKPVRTMSVDIKADSRKLPPVDSEVSSRPIVLKKTGSRTPPVLPPRRQVTEPIDQTEDLELQQAIKESLASAKNSSRVSLNGDTAEPTRTSLEGRSEIDSELQSLYPEEDAESDAYFRKVLEDNAVKHKVDTTAPIGQGNLDAKAAFANQLKDKLEETLRATEAKHSPQIRLRQLLNLIPWWLKLPPGPLLTRLILSPIIWLHPLKIKTVAVSGTGKRITNILERCGVSRAHPDPEIFRLVRKVIIWLERGDVSLILTDIQVNGYVPLARDPVATADIKASRPTAYRNTGGEEDLLAQLEAIQGTVQMPTYLLPNHEAYFPETPRCKLFYSVLLSMPAVFNKELLIIGAAFLKAITMIDMKQDAASRPPPSVHLNGNFSLRGLGTSLRQAAGDIAKQKSVQWGVGSERLAKYVNKISKWMRTVHADVGGKGEIEFDLIKLRRKRDGKEV</sequence>
<evidence type="ECO:0000256" key="2">
    <source>
        <dbReference type="SAM" id="Phobius"/>
    </source>
</evidence>
<dbReference type="EMBL" id="MCFI01000008">
    <property type="protein sequence ID" value="ORY83149.1"/>
    <property type="molecule type" value="Genomic_DNA"/>
</dbReference>
<protein>
    <submittedName>
        <fullName evidence="3">Uncharacterized protein</fullName>
    </submittedName>
</protein>
<dbReference type="AlphaFoldDB" id="A0A1Y2FGU1"/>
<evidence type="ECO:0000313" key="3">
    <source>
        <dbReference type="EMBL" id="ORY83149.1"/>
    </source>
</evidence>
<keyword evidence="2" id="KW-0472">Membrane</keyword>
<comment type="caution">
    <text evidence="3">The sequence shown here is derived from an EMBL/GenBank/DDBJ whole genome shotgun (WGS) entry which is preliminary data.</text>
</comment>
<feature type="compositionally biased region" description="Polar residues" evidence="1">
    <location>
        <begin position="288"/>
        <end position="308"/>
    </location>
</feature>
<keyword evidence="2" id="KW-0812">Transmembrane</keyword>
<feature type="region of interest" description="Disordered" evidence="1">
    <location>
        <begin position="232"/>
        <end position="270"/>
    </location>
</feature>
<feature type="region of interest" description="Disordered" evidence="1">
    <location>
        <begin position="287"/>
        <end position="308"/>
    </location>
</feature>
<dbReference type="STRING" id="56484.A0A1Y2FGU1"/>
<keyword evidence="4" id="KW-1185">Reference proteome</keyword>
<organism evidence="3 4">
    <name type="scientific">Protomyces lactucae-debilis</name>
    <dbReference type="NCBI Taxonomy" id="2754530"/>
    <lineage>
        <taxon>Eukaryota</taxon>
        <taxon>Fungi</taxon>
        <taxon>Dikarya</taxon>
        <taxon>Ascomycota</taxon>
        <taxon>Taphrinomycotina</taxon>
        <taxon>Taphrinomycetes</taxon>
        <taxon>Taphrinales</taxon>
        <taxon>Protomycetaceae</taxon>
        <taxon>Protomyces</taxon>
    </lineage>
</organism>
<keyword evidence="2" id="KW-1133">Transmembrane helix</keyword>
<accession>A0A1Y2FGU1</accession>
<proteinExistence type="predicted"/>
<dbReference type="OrthoDB" id="10540586at2759"/>
<dbReference type="InterPro" id="IPR003903">
    <property type="entry name" value="UIM_dom"/>
</dbReference>
<evidence type="ECO:0000313" key="4">
    <source>
        <dbReference type="Proteomes" id="UP000193685"/>
    </source>
</evidence>
<dbReference type="RefSeq" id="XP_040725730.1">
    <property type="nucleotide sequence ID" value="XM_040866887.1"/>
</dbReference>
<reference evidence="3 4" key="1">
    <citation type="submission" date="2016-07" db="EMBL/GenBank/DDBJ databases">
        <title>Pervasive Adenine N6-methylation of Active Genes in Fungi.</title>
        <authorList>
            <consortium name="DOE Joint Genome Institute"/>
            <person name="Mondo S.J."/>
            <person name="Dannebaum R.O."/>
            <person name="Kuo R.C."/>
            <person name="Labutti K."/>
            <person name="Haridas S."/>
            <person name="Kuo A."/>
            <person name="Salamov A."/>
            <person name="Ahrendt S.R."/>
            <person name="Lipzen A."/>
            <person name="Sullivan W."/>
            <person name="Andreopoulos W.B."/>
            <person name="Clum A."/>
            <person name="Lindquist E."/>
            <person name="Daum C."/>
            <person name="Ramamoorthy G.K."/>
            <person name="Gryganskyi A."/>
            <person name="Culley D."/>
            <person name="Magnuson J.K."/>
            <person name="James T.Y."/>
            <person name="O'Malley M.A."/>
            <person name="Stajich J.E."/>
            <person name="Spatafora J.W."/>
            <person name="Visel A."/>
            <person name="Grigoriev I.V."/>
        </authorList>
    </citation>
    <scope>NUCLEOTIDE SEQUENCE [LARGE SCALE GENOMIC DNA]</scope>
    <source>
        <strain evidence="3 4">12-1054</strain>
    </source>
</reference>
<dbReference type="Proteomes" id="UP000193685">
    <property type="component" value="Unassembled WGS sequence"/>
</dbReference>
<gene>
    <name evidence="3" type="ORF">BCR37DRAFT_296436</name>
</gene>
<dbReference type="PROSITE" id="PS50330">
    <property type="entry name" value="UIM"/>
    <property type="match status" value="1"/>
</dbReference>
<evidence type="ECO:0000256" key="1">
    <source>
        <dbReference type="SAM" id="MobiDB-lite"/>
    </source>
</evidence>